<gene>
    <name evidence="1" type="ORF">CTI12_AA525180</name>
</gene>
<dbReference type="AlphaFoldDB" id="A0A2U1L6F0"/>
<dbReference type="OrthoDB" id="1752047at2759"/>
<protein>
    <submittedName>
        <fullName evidence="1">RNA polymerase I specific transcription initiation factor RRN3 protein</fullName>
    </submittedName>
</protein>
<proteinExistence type="predicted"/>
<dbReference type="GO" id="GO:0003743">
    <property type="term" value="F:translation initiation factor activity"/>
    <property type="evidence" value="ECO:0007669"/>
    <property type="project" value="UniProtKB-KW"/>
</dbReference>
<reference evidence="1 2" key="1">
    <citation type="journal article" date="2018" name="Mol. Plant">
        <title>The genome of Artemisia annua provides insight into the evolution of Asteraceae family and artemisinin biosynthesis.</title>
        <authorList>
            <person name="Shen Q."/>
            <person name="Zhang L."/>
            <person name="Liao Z."/>
            <person name="Wang S."/>
            <person name="Yan T."/>
            <person name="Shi P."/>
            <person name="Liu M."/>
            <person name="Fu X."/>
            <person name="Pan Q."/>
            <person name="Wang Y."/>
            <person name="Lv Z."/>
            <person name="Lu X."/>
            <person name="Zhang F."/>
            <person name="Jiang W."/>
            <person name="Ma Y."/>
            <person name="Chen M."/>
            <person name="Hao X."/>
            <person name="Li L."/>
            <person name="Tang Y."/>
            <person name="Lv G."/>
            <person name="Zhou Y."/>
            <person name="Sun X."/>
            <person name="Brodelius P.E."/>
            <person name="Rose J.K.C."/>
            <person name="Tang K."/>
        </authorList>
    </citation>
    <scope>NUCLEOTIDE SEQUENCE [LARGE SCALE GENOMIC DNA]</scope>
    <source>
        <strain evidence="2">cv. Huhao1</strain>
        <tissue evidence="1">Leaf</tissue>
    </source>
</reference>
<dbReference type="STRING" id="35608.A0A2U1L6F0"/>
<comment type="caution">
    <text evidence="1">The sequence shown here is derived from an EMBL/GenBank/DDBJ whole genome shotgun (WGS) entry which is preliminary data.</text>
</comment>
<sequence length="190" mass="21372">MSSRIDNGFGIRIRIHNNGHEVEDGDTDGYDQLIGNMHKNVRLVPDEVAMLVICGMGLWNFGPDVMDALVELVVSSQLHPTYNFLEILKQPRGLEQIVRERVPNVFANEAISYEGSGEAKTNTGAVKEGDGKNDQMQPYLPEEINPFTESVHNAKLPKKTRMPDNVQPYDRSEDPVDHVQVFHTAARVYK</sequence>
<evidence type="ECO:0000313" key="1">
    <source>
        <dbReference type="EMBL" id="PWA44569.1"/>
    </source>
</evidence>
<keyword evidence="1" id="KW-0648">Protein biosynthesis</keyword>
<evidence type="ECO:0000313" key="2">
    <source>
        <dbReference type="Proteomes" id="UP000245207"/>
    </source>
</evidence>
<name>A0A2U1L6F0_ARTAN</name>
<accession>A0A2U1L6F0</accession>
<organism evidence="1 2">
    <name type="scientific">Artemisia annua</name>
    <name type="common">Sweet wormwood</name>
    <dbReference type="NCBI Taxonomy" id="35608"/>
    <lineage>
        <taxon>Eukaryota</taxon>
        <taxon>Viridiplantae</taxon>
        <taxon>Streptophyta</taxon>
        <taxon>Embryophyta</taxon>
        <taxon>Tracheophyta</taxon>
        <taxon>Spermatophyta</taxon>
        <taxon>Magnoliopsida</taxon>
        <taxon>eudicotyledons</taxon>
        <taxon>Gunneridae</taxon>
        <taxon>Pentapetalae</taxon>
        <taxon>asterids</taxon>
        <taxon>campanulids</taxon>
        <taxon>Asterales</taxon>
        <taxon>Asteraceae</taxon>
        <taxon>Asteroideae</taxon>
        <taxon>Anthemideae</taxon>
        <taxon>Artemisiinae</taxon>
        <taxon>Artemisia</taxon>
    </lineage>
</organism>
<dbReference type="Proteomes" id="UP000245207">
    <property type="component" value="Unassembled WGS sequence"/>
</dbReference>
<keyword evidence="1" id="KW-0396">Initiation factor</keyword>
<keyword evidence="2" id="KW-1185">Reference proteome</keyword>
<dbReference type="EMBL" id="PKPP01011208">
    <property type="protein sequence ID" value="PWA44569.1"/>
    <property type="molecule type" value="Genomic_DNA"/>
</dbReference>